<dbReference type="SUPFAM" id="SSF48452">
    <property type="entry name" value="TPR-like"/>
    <property type="match status" value="1"/>
</dbReference>
<evidence type="ECO:0000313" key="2">
    <source>
        <dbReference type="Proteomes" id="UP000198984"/>
    </source>
</evidence>
<dbReference type="Gene3D" id="1.25.40.10">
    <property type="entry name" value="Tetratricopeptide repeat domain"/>
    <property type="match status" value="1"/>
</dbReference>
<protein>
    <submittedName>
        <fullName evidence="1">Tetratricopeptide repeat-containing protein</fullName>
    </submittedName>
</protein>
<dbReference type="OrthoDB" id="679100at2"/>
<dbReference type="Proteomes" id="UP000198984">
    <property type="component" value="Unassembled WGS sequence"/>
</dbReference>
<reference evidence="1 2" key="1">
    <citation type="submission" date="2016-10" db="EMBL/GenBank/DDBJ databases">
        <authorList>
            <person name="de Groot N.N."/>
        </authorList>
    </citation>
    <scope>NUCLEOTIDE SEQUENCE [LARGE SCALE GENOMIC DNA]</scope>
    <source>
        <strain evidence="1 2">DSM 21039</strain>
    </source>
</reference>
<proteinExistence type="predicted"/>
<gene>
    <name evidence="1" type="ORF">SAMN04488505_104490</name>
</gene>
<dbReference type="AlphaFoldDB" id="A0A1H7YLL0"/>
<evidence type="ECO:0000313" key="1">
    <source>
        <dbReference type="EMBL" id="SEM47132.1"/>
    </source>
</evidence>
<organism evidence="1 2">
    <name type="scientific">Chitinophaga rupis</name>
    <dbReference type="NCBI Taxonomy" id="573321"/>
    <lineage>
        <taxon>Bacteria</taxon>
        <taxon>Pseudomonadati</taxon>
        <taxon>Bacteroidota</taxon>
        <taxon>Chitinophagia</taxon>
        <taxon>Chitinophagales</taxon>
        <taxon>Chitinophagaceae</taxon>
        <taxon>Chitinophaga</taxon>
    </lineage>
</organism>
<name>A0A1H7YLL0_9BACT</name>
<dbReference type="InterPro" id="IPR011990">
    <property type="entry name" value="TPR-like_helical_dom_sf"/>
</dbReference>
<dbReference type="EMBL" id="FOBB01000004">
    <property type="protein sequence ID" value="SEM47132.1"/>
    <property type="molecule type" value="Genomic_DNA"/>
</dbReference>
<sequence>MAVRKRTSNHLLLVEAKDAESQGDSARAITLYQQAVANDPLEEQAWQRLMILHRKQKDYPGELKVINLALKTYETHAREAQRQWLQQHKKGASLFKSLAKSLGLMNSKGEMLNDNSVIKKWTRRKEMVTARLKKRPKK</sequence>
<accession>A0A1H7YLL0</accession>
<keyword evidence="2" id="KW-1185">Reference proteome</keyword>
<dbReference type="RefSeq" id="WP_143081071.1">
    <property type="nucleotide sequence ID" value="NZ_FOBB01000004.1"/>
</dbReference>